<dbReference type="GO" id="GO:0005856">
    <property type="term" value="C:cytoskeleton"/>
    <property type="evidence" value="ECO:0007669"/>
    <property type="project" value="UniProtKB-SubCell"/>
</dbReference>
<evidence type="ECO:0000256" key="4">
    <source>
        <dbReference type="ARBA" id="ARBA00004869"/>
    </source>
</evidence>
<dbReference type="InterPro" id="IPR020831">
    <property type="entry name" value="GlycerAld/Erythrose_P_DH"/>
</dbReference>
<comment type="subcellular location">
    <subcellularLocation>
        <location evidence="2">Cytoplasm</location>
        <location evidence="2">Cytoskeleton</location>
    </subcellularLocation>
    <subcellularLocation>
        <location evidence="3">Cytoplasm</location>
        <location evidence="3">Cytosol</location>
    </subcellularLocation>
    <subcellularLocation>
        <location evidence="1">Nucleus</location>
    </subcellularLocation>
</comment>
<gene>
    <name evidence="23" type="ORF">LYPA_23C022048</name>
</gene>
<dbReference type="AlphaFoldDB" id="A0A485MUQ3"/>
<evidence type="ECO:0000313" key="24">
    <source>
        <dbReference type="Proteomes" id="UP000386466"/>
    </source>
</evidence>
<comment type="subunit">
    <text evidence="19">Homotetramer. Interacts with TPPP; the interaction is direct. Interacts (when S-nitrosylated) with SIAH1; leading to nuclear translocation. Interacts with RILPL1/GOSPEL, leading to prevent the interaction between GAPDH and SIAH1 and prevent nuclear translocation. Interacts with CHP1; the interaction increases the binding of CHP1 with microtubules. Associates with microtubules. Interacts with EIF1AD, USP25, PRKCI and WARS1. Interacts with phosphorylated RPL13A; inhibited by oxidatively-modified low-densitity lipoprotein (LDL(ox)). Component of the GAIT complex. Interacts with FKBP6; leading to inhibit GAPDH catalytic activity. Interacts with TRAF2, promoting TRAF2 ubiquitination. Interacts with TRAF3, promoting TRAF3 ubiquitination.</text>
</comment>
<evidence type="ECO:0000313" key="23">
    <source>
        <dbReference type="EMBL" id="VFV23548.1"/>
    </source>
</evidence>
<evidence type="ECO:0000256" key="19">
    <source>
        <dbReference type="ARBA" id="ARBA00046997"/>
    </source>
</evidence>
<keyword evidence="10" id="KW-0053">Apoptosis</keyword>
<evidence type="ECO:0000256" key="21">
    <source>
        <dbReference type="ARBA" id="ARBA00048005"/>
    </source>
</evidence>
<evidence type="ECO:0000256" key="16">
    <source>
        <dbReference type="ARBA" id="ARBA00023212"/>
    </source>
</evidence>
<proteinExistence type="inferred from homology"/>
<sequence length="166" mass="17875">MESTGVFTTMEKAGVHRKGEAKRVIISALSADAPMFVMGMNHERYDNSLKIVSNFSCTIHCLAPLAKAIHDKFGIVEGLVTIVYAITATQKTMGGPSGKLWCDGQEAAHHIISASTGLAKAIGKVIPELNGKLTVMAFHVPTHNVLVMDLTCHLEEAAKYSNIKKV</sequence>
<dbReference type="SMART" id="SM00846">
    <property type="entry name" value="Gp_dh_N"/>
    <property type="match status" value="1"/>
</dbReference>
<dbReference type="Gene3D" id="3.40.50.720">
    <property type="entry name" value="NAD(P)-binding Rossmann-like Domain"/>
    <property type="match status" value="1"/>
</dbReference>
<dbReference type="InterPro" id="IPR036291">
    <property type="entry name" value="NAD(P)-bd_dom_sf"/>
</dbReference>
<evidence type="ECO:0000256" key="1">
    <source>
        <dbReference type="ARBA" id="ARBA00004123"/>
    </source>
</evidence>
<dbReference type="GO" id="GO:0004365">
    <property type="term" value="F:glyceraldehyde-3-phosphate dehydrogenase (NAD+) (phosphorylating) activity"/>
    <property type="evidence" value="ECO:0007669"/>
    <property type="project" value="UniProtKB-EC"/>
</dbReference>
<dbReference type="GO" id="GO:0051287">
    <property type="term" value="F:NAD binding"/>
    <property type="evidence" value="ECO:0007669"/>
    <property type="project" value="InterPro"/>
</dbReference>
<dbReference type="GO" id="GO:0006417">
    <property type="term" value="P:regulation of translation"/>
    <property type="evidence" value="ECO:0007669"/>
    <property type="project" value="UniProtKB-KW"/>
</dbReference>
<dbReference type="Proteomes" id="UP000386466">
    <property type="component" value="Unassembled WGS sequence"/>
</dbReference>
<evidence type="ECO:0000256" key="14">
    <source>
        <dbReference type="ARBA" id="ARBA00023027"/>
    </source>
</evidence>
<accession>A0A485MUQ3</accession>
<evidence type="ECO:0000256" key="20">
    <source>
        <dbReference type="ARBA" id="ARBA00047698"/>
    </source>
</evidence>
<dbReference type="GO" id="GO:0006096">
    <property type="term" value="P:glycolytic process"/>
    <property type="evidence" value="ECO:0007669"/>
    <property type="project" value="UniProtKB-KW"/>
</dbReference>
<feature type="non-terminal residue" evidence="23">
    <location>
        <position position="166"/>
    </location>
</feature>
<reference evidence="23 24" key="1">
    <citation type="submission" date="2019-01" db="EMBL/GenBank/DDBJ databases">
        <authorList>
            <person name="Alioto T."/>
            <person name="Alioto T."/>
        </authorList>
    </citation>
    <scope>NUCLEOTIDE SEQUENCE [LARGE SCALE GENOMIC DNA]</scope>
</reference>
<feature type="domain" description="Glyceraldehyde 3-phosphate dehydrogenase NAD(P) binding" evidence="22">
    <location>
        <begin position="1"/>
        <end position="57"/>
    </location>
</feature>
<dbReference type="SUPFAM" id="SSF55347">
    <property type="entry name" value="Glyceraldehyde-3-phosphate dehydrogenase-like, C-terminal domain"/>
    <property type="match status" value="1"/>
</dbReference>
<evidence type="ECO:0000256" key="10">
    <source>
        <dbReference type="ARBA" id="ARBA00022703"/>
    </source>
</evidence>
<dbReference type="PRINTS" id="PR00078">
    <property type="entry name" value="G3PDHDRGNASE"/>
</dbReference>
<evidence type="ECO:0000259" key="22">
    <source>
        <dbReference type="SMART" id="SM00846"/>
    </source>
</evidence>
<dbReference type="GO" id="GO:0016740">
    <property type="term" value="F:transferase activity"/>
    <property type="evidence" value="ECO:0007669"/>
    <property type="project" value="UniProtKB-KW"/>
</dbReference>
<keyword evidence="14" id="KW-0520">NAD</keyword>
<dbReference type="PANTHER" id="PTHR10836:SF111">
    <property type="entry name" value="GLYCERALDEHYDE-3-PHOSPHATE DEHYDROGENASE"/>
    <property type="match status" value="1"/>
</dbReference>
<evidence type="ECO:0000256" key="8">
    <source>
        <dbReference type="ARBA" id="ARBA00022490"/>
    </source>
</evidence>
<dbReference type="Pfam" id="PF02800">
    <property type="entry name" value="Gp_dh_C"/>
    <property type="match status" value="1"/>
</dbReference>
<dbReference type="PANTHER" id="PTHR10836">
    <property type="entry name" value="GLYCERALDEHYDE 3-PHOSPHATE DEHYDROGENASE"/>
    <property type="match status" value="1"/>
</dbReference>
<dbReference type="SUPFAM" id="SSF51735">
    <property type="entry name" value="NAD(P)-binding Rossmann-fold domains"/>
    <property type="match status" value="1"/>
</dbReference>
<keyword evidence="15" id="KW-0324">Glycolysis</keyword>
<keyword evidence="12" id="KW-0810">Translation regulation</keyword>
<comment type="catalytic activity">
    <reaction evidence="21">
        <text>S-nitroso-L-cysteinyl-[GAPDH] + L-cysteinyl-[protein] = L-cysteinyl-[GAPDH] + S-nitroso-L-cysteinyl-[protein]</text>
        <dbReference type="Rhea" id="RHEA:66684"/>
        <dbReference type="Rhea" id="RHEA-COMP:10131"/>
        <dbReference type="Rhea" id="RHEA-COMP:17089"/>
        <dbReference type="Rhea" id="RHEA-COMP:17090"/>
        <dbReference type="Rhea" id="RHEA-COMP:17091"/>
        <dbReference type="ChEBI" id="CHEBI:29950"/>
        <dbReference type="ChEBI" id="CHEBI:149494"/>
    </reaction>
    <physiologicalReaction direction="left-to-right" evidence="21">
        <dbReference type="Rhea" id="RHEA:66685"/>
    </physiologicalReaction>
</comment>
<evidence type="ECO:0000256" key="2">
    <source>
        <dbReference type="ARBA" id="ARBA00004245"/>
    </source>
</evidence>
<comment type="catalytic activity">
    <reaction evidence="20">
        <text>D-glyceraldehyde 3-phosphate + phosphate + NAD(+) = (2R)-3-phospho-glyceroyl phosphate + NADH + H(+)</text>
        <dbReference type="Rhea" id="RHEA:10300"/>
        <dbReference type="ChEBI" id="CHEBI:15378"/>
        <dbReference type="ChEBI" id="CHEBI:43474"/>
        <dbReference type="ChEBI" id="CHEBI:57540"/>
        <dbReference type="ChEBI" id="CHEBI:57604"/>
        <dbReference type="ChEBI" id="CHEBI:57945"/>
        <dbReference type="ChEBI" id="CHEBI:59776"/>
        <dbReference type="EC" id="1.2.1.12"/>
    </reaction>
</comment>
<keyword evidence="16" id="KW-0206">Cytoskeleton</keyword>
<dbReference type="EMBL" id="CAAGRJ010005679">
    <property type="protein sequence ID" value="VFV23548.1"/>
    <property type="molecule type" value="Genomic_DNA"/>
</dbReference>
<organism evidence="23 24">
    <name type="scientific">Lynx pardinus</name>
    <name type="common">Iberian lynx</name>
    <name type="synonym">Felis pardina</name>
    <dbReference type="NCBI Taxonomy" id="191816"/>
    <lineage>
        <taxon>Eukaryota</taxon>
        <taxon>Metazoa</taxon>
        <taxon>Chordata</taxon>
        <taxon>Craniata</taxon>
        <taxon>Vertebrata</taxon>
        <taxon>Euteleostomi</taxon>
        <taxon>Mammalia</taxon>
        <taxon>Eutheria</taxon>
        <taxon>Laurasiatheria</taxon>
        <taxon>Carnivora</taxon>
        <taxon>Feliformia</taxon>
        <taxon>Felidae</taxon>
        <taxon>Felinae</taxon>
        <taxon>Lynx</taxon>
    </lineage>
</organism>
<protein>
    <recommendedName>
        <fullName evidence="7">Glyceraldehyde-3-phosphate dehydrogenase</fullName>
        <ecNumber evidence="6">1.2.1.12</ecNumber>
    </recommendedName>
    <alternativeName>
        <fullName evidence="18">Peptidyl-cysteine S-nitrosylase GAPDH</fullName>
    </alternativeName>
</protein>
<dbReference type="GO" id="GO:0005634">
    <property type="term" value="C:nucleus"/>
    <property type="evidence" value="ECO:0007669"/>
    <property type="project" value="UniProtKB-SubCell"/>
</dbReference>
<evidence type="ECO:0000256" key="9">
    <source>
        <dbReference type="ARBA" id="ARBA00022679"/>
    </source>
</evidence>
<keyword evidence="11" id="KW-0702">S-nitrosylation</keyword>
<keyword evidence="8" id="KW-0963">Cytoplasm</keyword>
<evidence type="ECO:0000256" key="12">
    <source>
        <dbReference type="ARBA" id="ARBA00022845"/>
    </source>
</evidence>
<comment type="similarity">
    <text evidence="5">Belongs to the glyceraldehyde-3-phosphate dehydrogenase family.</text>
</comment>
<evidence type="ECO:0000256" key="17">
    <source>
        <dbReference type="ARBA" id="ARBA00023242"/>
    </source>
</evidence>
<dbReference type="InterPro" id="IPR020828">
    <property type="entry name" value="GlycerAld_3-P_DH_NAD(P)-bd"/>
</dbReference>
<evidence type="ECO:0000256" key="5">
    <source>
        <dbReference type="ARBA" id="ARBA00007406"/>
    </source>
</evidence>
<dbReference type="EC" id="1.2.1.12" evidence="6"/>
<evidence type="ECO:0000256" key="11">
    <source>
        <dbReference type="ARBA" id="ARBA00022799"/>
    </source>
</evidence>
<evidence type="ECO:0000256" key="7">
    <source>
        <dbReference type="ARBA" id="ARBA00021022"/>
    </source>
</evidence>
<keyword evidence="17" id="KW-0539">Nucleus</keyword>
<name>A0A485MUQ3_LYNPA</name>
<dbReference type="GO" id="GO:0006915">
    <property type="term" value="P:apoptotic process"/>
    <property type="evidence" value="ECO:0007669"/>
    <property type="project" value="UniProtKB-KW"/>
</dbReference>
<dbReference type="InterPro" id="IPR020829">
    <property type="entry name" value="GlycerAld_3-P_DH_cat"/>
</dbReference>
<keyword evidence="9" id="KW-0808">Transferase</keyword>
<dbReference type="Gene3D" id="3.30.360.10">
    <property type="entry name" value="Dihydrodipicolinate Reductase, domain 2"/>
    <property type="match status" value="1"/>
</dbReference>
<evidence type="ECO:0000256" key="3">
    <source>
        <dbReference type="ARBA" id="ARBA00004514"/>
    </source>
</evidence>
<evidence type="ECO:0000256" key="18">
    <source>
        <dbReference type="ARBA" id="ARBA00031890"/>
    </source>
</evidence>
<comment type="pathway">
    <text evidence="4">Carbohydrate degradation; glycolysis; pyruvate from D-glyceraldehyde 3-phosphate: step 1/5.</text>
</comment>
<keyword evidence="13" id="KW-0560">Oxidoreductase</keyword>
<evidence type="ECO:0000256" key="6">
    <source>
        <dbReference type="ARBA" id="ARBA00013119"/>
    </source>
</evidence>
<evidence type="ECO:0000256" key="13">
    <source>
        <dbReference type="ARBA" id="ARBA00023002"/>
    </source>
</evidence>
<evidence type="ECO:0000256" key="15">
    <source>
        <dbReference type="ARBA" id="ARBA00023152"/>
    </source>
</evidence>
<dbReference type="GO" id="GO:0005829">
    <property type="term" value="C:cytosol"/>
    <property type="evidence" value="ECO:0007669"/>
    <property type="project" value="UniProtKB-SubCell"/>
</dbReference>
<keyword evidence="24" id="KW-1185">Reference proteome</keyword>